<comment type="similarity">
    <text evidence="2">Belongs to the G-protein coupled receptor 5 family.</text>
</comment>
<dbReference type="InterPro" id="IPR017981">
    <property type="entry name" value="GPCR_2-like_7TM"/>
</dbReference>
<keyword evidence="13" id="KW-1185">Reference proteome</keyword>
<dbReference type="InterPro" id="IPR017452">
    <property type="entry name" value="GPCR_Rhodpsn_7TM"/>
</dbReference>
<dbReference type="InterPro" id="IPR022343">
    <property type="entry name" value="GCR1-cAMP_receptor"/>
</dbReference>
<evidence type="ECO:0000256" key="8">
    <source>
        <dbReference type="ARBA" id="ARBA00023224"/>
    </source>
</evidence>
<name>A0A8J4V2S4_9MYCE</name>
<evidence type="ECO:0000259" key="11">
    <source>
        <dbReference type="PROSITE" id="PS50262"/>
    </source>
</evidence>
<dbReference type="PANTHER" id="PTHR23112:SF9">
    <property type="entry name" value="CYCLIC AMP RECEPTOR-LIKE PROTEIN F"/>
    <property type="match status" value="1"/>
</dbReference>
<evidence type="ECO:0000259" key="10">
    <source>
        <dbReference type="PROSITE" id="PS50261"/>
    </source>
</evidence>
<evidence type="ECO:0000256" key="7">
    <source>
        <dbReference type="ARBA" id="ARBA00023170"/>
    </source>
</evidence>
<dbReference type="PRINTS" id="PR02001">
    <property type="entry name" value="GCR1CAMPR"/>
</dbReference>
<gene>
    <name evidence="12" type="ORF">CYY_000061</name>
</gene>
<dbReference type="OrthoDB" id="18453at2759"/>
<sequence>MKDIILIYLICAPLSIIASAFIIISWGVFAKLKHSGSNFIFFQSISDFIFTLKYVATIIIYYTSDINQFDDGEVSNSALCFSIGVWGQFFGQATVMWSFMMTVKVFLQMMRQNQKQYQQQLDKHKPQQVNNTKGTAAKEISTIKYYHLFVWGFCAVNAAIIGAFKQYGPSSNGCWIIGGTNPFRLFELVPLYITISTSIVIMIIILARMKRNRPTSLLPTESVRYKQQEAEFRNQLLKFIFVFVLFWTPPTILRTLEFFEIEAKPFIILDAISVSLQACANSLIWGTSKNFVKLLKRKVRRSKTQNAYLEREYLINK</sequence>
<evidence type="ECO:0000256" key="4">
    <source>
        <dbReference type="ARBA" id="ARBA00022989"/>
    </source>
</evidence>
<dbReference type="GO" id="GO:0007189">
    <property type="term" value="P:adenylate cyclase-activating G protein-coupled receptor signaling pathway"/>
    <property type="evidence" value="ECO:0007669"/>
    <property type="project" value="TreeGrafter"/>
</dbReference>
<evidence type="ECO:0000256" key="1">
    <source>
        <dbReference type="ARBA" id="ARBA00004141"/>
    </source>
</evidence>
<feature type="transmembrane region" description="Helical" evidence="9">
    <location>
        <begin position="188"/>
        <end position="207"/>
    </location>
</feature>
<dbReference type="SUPFAM" id="SSF81321">
    <property type="entry name" value="Family A G protein-coupled receptor-like"/>
    <property type="match status" value="1"/>
</dbReference>
<evidence type="ECO:0008006" key="14">
    <source>
        <dbReference type="Google" id="ProtNLM"/>
    </source>
</evidence>
<comment type="subcellular location">
    <subcellularLocation>
        <location evidence="1">Membrane</location>
        <topology evidence="1">Multi-pass membrane protein</topology>
    </subcellularLocation>
</comment>
<feature type="transmembrane region" description="Helical" evidence="9">
    <location>
        <begin position="265"/>
        <end position="288"/>
    </location>
</feature>
<dbReference type="PANTHER" id="PTHR23112">
    <property type="entry name" value="G PROTEIN-COUPLED RECEPTOR 157-RELATED"/>
    <property type="match status" value="1"/>
</dbReference>
<feature type="transmembrane region" description="Helical" evidence="9">
    <location>
        <begin position="41"/>
        <end position="63"/>
    </location>
</feature>
<dbReference type="AlphaFoldDB" id="A0A8J4V2S4"/>
<organism evidence="12 13">
    <name type="scientific">Polysphondylium violaceum</name>
    <dbReference type="NCBI Taxonomy" id="133409"/>
    <lineage>
        <taxon>Eukaryota</taxon>
        <taxon>Amoebozoa</taxon>
        <taxon>Evosea</taxon>
        <taxon>Eumycetozoa</taxon>
        <taxon>Dictyostelia</taxon>
        <taxon>Dictyosteliales</taxon>
        <taxon>Dictyosteliaceae</taxon>
        <taxon>Polysphondylium</taxon>
    </lineage>
</organism>
<feature type="domain" description="G-protein coupled receptors family 2 profile 2" evidence="10">
    <location>
        <begin position="4"/>
        <end position="213"/>
    </location>
</feature>
<dbReference type="Proteomes" id="UP000695562">
    <property type="component" value="Unassembled WGS sequence"/>
</dbReference>
<keyword evidence="4 9" id="KW-1133">Transmembrane helix</keyword>
<feature type="transmembrane region" description="Helical" evidence="9">
    <location>
        <begin position="83"/>
        <end position="107"/>
    </location>
</feature>
<dbReference type="PROSITE" id="PS50261">
    <property type="entry name" value="G_PROTEIN_RECEP_F2_4"/>
    <property type="match status" value="1"/>
</dbReference>
<dbReference type="Gene3D" id="1.20.1070.10">
    <property type="entry name" value="Rhodopsin 7-helix transmembrane proteins"/>
    <property type="match status" value="1"/>
</dbReference>
<evidence type="ECO:0000256" key="5">
    <source>
        <dbReference type="ARBA" id="ARBA00023040"/>
    </source>
</evidence>
<proteinExistence type="inferred from homology"/>
<evidence type="ECO:0000256" key="3">
    <source>
        <dbReference type="ARBA" id="ARBA00022692"/>
    </source>
</evidence>
<feature type="transmembrane region" description="Helical" evidence="9">
    <location>
        <begin position="236"/>
        <end position="253"/>
    </location>
</feature>
<dbReference type="EMBL" id="AJWJ01000001">
    <property type="protein sequence ID" value="KAF2078690.1"/>
    <property type="molecule type" value="Genomic_DNA"/>
</dbReference>
<comment type="caution">
    <text evidence="12">The sequence shown here is derived from an EMBL/GenBank/DDBJ whole genome shotgun (WGS) entry which is preliminary data.</text>
</comment>
<keyword evidence="5" id="KW-0297">G-protein coupled receptor</keyword>
<protein>
    <recommendedName>
        <fullName evidence="14">G-protein-coupled receptor family protein</fullName>
    </recommendedName>
</protein>
<feature type="transmembrane region" description="Helical" evidence="9">
    <location>
        <begin position="6"/>
        <end position="29"/>
    </location>
</feature>
<keyword evidence="6 9" id="KW-0472">Membrane</keyword>
<evidence type="ECO:0000313" key="12">
    <source>
        <dbReference type="EMBL" id="KAF2078690.1"/>
    </source>
</evidence>
<evidence type="ECO:0000313" key="13">
    <source>
        <dbReference type="Proteomes" id="UP000695562"/>
    </source>
</evidence>
<evidence type="ECO:0000256" key="9">
    <source>
        <dbReference type="SAM" id="Phobius"/>
    </source>
</evidence>
<accession>A0A8J4V2S4</accession>
<feature type="domain" description="G-protein coupled receptors family 1 profile" evidence="11">
    <location>
        <begin position="18"/>
        <end position="285"/>
    </location>
</feature>
<dbReference type="GO" id="GO:0005886">
    <property type="term" value="C:plasma membrane"/>
    <property type="evidence" value="ECO:0007669"/>
    <property type="project" value="TreeGrafter"/>
</dbReference>
<dbReference type="PROSITE" id="PS50262">
    <property type="entry name" value="G_PROTEIN_RECEP_F1_2"/>
    <property type="match status" value="1"/>
</dbReference>
<evidence type="ECO:0000256" key="2">
    <source>
        <dbReference type="ARBA" id="ARBA00008360"/>
    </source>
</evidence>
<dbReference type="GO" id="GO:0007166">
    <property type="term" value="P:cell surface receptor signaling pathway"/>
    <property type="evidence" value="ECO:0007669"/>
    <property type="project" value="InterPro"/>
</dbReference>
<feature type="transmembrane region" description="Helical" evidence="9">
    <location>
        <begin position="148"/>
        <end position="168"/>
    </location>
</feature>
<reference evidence="12" key="1">
    <citation type="submission" date="2020-01" db="EMBL/GenBank/DDBJ databases">
        <title>Development of genomics and gene disruption for Polysphondylium violaceum indicates a role for the polyketide synthase stlB in stalk morphogenesis.</title>
        <authorList>
            <person name="Narita B."/>
            <person name="Kawabe Y."/>
            <person name="Kin K."/>
            <person name="Saito T."/>
            <person name="Gibbs R."/>
            <person name="Kuspa A."/>
            <person name="Muzny D."/>
            <person name="Queller D."/>
            <person name="Richards S."/>
            <person name="Strassman J."/>
            <person name="Sucgang R."/>
            <person name="Worley K."/>
            <person name="Schaap P."/>
        </authorList>
    </citation>
    <scope>NUCLEOTIDE SEQUENCE</scope>
    <source>
        <strain evidence="12">QSvi11</strain>
    </source>
</reference>
<keyword evidence="7" id="KW-0675">Receptor</keyword>
<keyword evidence="8" id="KW-0807">Transducer</keyword>
<keyword evidence="3 9" id="KW-0812">Transmembrane</keyword>
<evidence type="ECO:0000256" key="6">
    <source>
        <dbReference type="ARBA" id="ARBA00023136"/>
    </source>
</evidence>
<dbReference type="GO" id="GO:0004930">
    <property type="term" value="F:G protein-coupled receptor activity"/>
    <property type="evidence" value="ECO:0007669"/>
    <property type="project" value="UniProtKB-KW"/>
</dbReference>